<evidence type="ECO:0000259" key="1">
    <source>
        <dbReference type="Pfam" id="PF08281"/>
    </source>
</evidence>
<dbReference type="Pfam" id="PF08281">
    <property type="entry name" value="Sigma70_r4_2"/>
    <property type="match status" value="1"/>
</dbReference>
<organism evidence="2 3">
    <name type="scientific">Catenibacillus scindens</name>
    <dbReference type="NCBI Taxonomy" id="673271"/>
    <lineage>
        <taxon>Bacteria</taxon>
        <taxon>Bacillati</taxon>
        <taxon>Bacillota</taxon>
        <taxon>Clostridia</taxon>
        <taxon>Lachnospirales</taxon>
        <taxon>Lachnospiraceae</taxon>
        <taxon>Catenibacillus</taxon>
    </lineage>
</organism>
<sequence>MKEINLRDYYPFYTQDAIVEVPDEVAALLHELKLAEAASFLRTYRHKAYFSLDYDVNVERDALVVVLTPAEILEQKEENARLYQAIASLPEKQRNRITSHFLLGMSISEIAKSEGSGTSSVYEGIQRGLRRLKKILKKMESDPEKNA</sequence>
<dbReference type="SUPFAM" id="SSF88659">
    <property type="entry name" value="Sigma3 and sigma4 domains of RNA polymerase sigma factors"/>
    <property type="match status" value="1"/>
</dbReference>
<evidence type="ECO:0000313" key="2">
    <source>
        <dbReference type="EMBL" id="MBB5265473.1"/>
    </source>
</evidence>
<dbReference type="AlphaFoldDB" id="A0A7W8HCJ4"/>
<keyword evidence="3" id="KW-1185">Reference proteome</keyword>
<dbReference type="Proteomes" id="UP000543642">
    <property type="component" value="Unassembled WGS sequence"/>
</dbReference>
<comment type="caution">
    <text evidence="2">The sequence shown here is derived from an EMBL/GenBank/DDBJ whole genome shotgun (WGS) entry which is preliminary data.</text>
</comment>
<dbReference type="GO" id="GO:0016987">
    <property type="term" value="F:sigma factor activity"/>
    <property type="evidence" value="ECO:0007669"/>
    <property type="project" value="InterPro"/>
</dbReference>
<feature type="domain" description="RNA polymerase sigma factor 70 region 4 type 2" evidence="1">
    <location>
        <begin position="81"/>
        <end position="132"/>
    </location>
</feature>
<dbReference type="GO" id="GO:0006352">
    <property type="term" value="P:DNA-templated transcription initiation"/>
    <property type="evidence" value="ECO:0007669"/>
    <property type="project" value="InterPro"/>
</dbReference>
<dbReference type="InterPro" id="IPR013324">
    <property type="entry name" value="RNA_pol_sigma_r3/r4-like"/>
</dbReference>
<protein>
    <submittedName>
        <fullName evidence="2">RNA polymerase sigma-70 factor (ECF subfamily)</fullName>
    </submittedName>
</protein>
<reference evidence="2 3" key="1">
    <citation type="submission" date="2020-08" db="EMBL/GenBank/DDBJ databases">
        <title>Genomic Encyclopedia of Type Strains, Phase IV (KMG-IV): sequencing the most valuable type-strain genomes for metagenomic binning, comparative biology and taxonomic classification.</title>
        <authorList>
            <person name="Goeker M."/>
        </authorList>
    </citation>
    <scope>NUCLEOTIDE SEQUENCE [LARGE SCALE GENOMIC DNA]</scope>
    <source>
        <strain evidence="2 3">DSM 106146</strain>
    </source>
</reference>
<evidence type="ECO:0000313" key="3">
    <source>
        <dbReference type="Proteomes" id="UP000543642"/>
    </source>
</evidence>
<name>A0A7W8HCJ4_9FIRM</name>
<dbReference type="RefSeq" id="WP_178042301.1">
    <property type="nucleotide sequence ID" value="NZ_JACHFW010000011.1"/>
</dbReference>
<dbReference type="InterPro" id="IPR036388">
    <property type="entry name" value="WH-like_DNA-bd_sf"/>
</dbReference>
<dbReference type="Gene3D" id="1.10.10.10">
    <property type="entry name" value="Winged helix-like DNA-binding domain superfamily/Winged helix DNA-binding domain"/>
    <property type="match status" value="1"/>
</dbReference>
<dbReference type="GO" id="GO:0003677">
    <property type="term" value="F:DNA binding"/>
    <property type="evidence" value="ECO:0007669"/>
    <property type="project" value="InterPro"/>
</dbReference>
<gene>
    <name evidence="2" type="ORF">HNP82_002619</name>
</gene>
<dbReference type="InterPro" id="IPR013249">
    <property type="entry name" value="RNA_pol_sigma70_r4_t2"/>
</dbReference>
<dbReference type="EMBL" id="JACHFW010000011">
    <property type="protein sequence ID" value="MBB5265473.1"/>
    <property type="molecule type" value="Genomic_DNA"/>
</dbReference>
<accession>A0A7W8HCJ4</accession>
<proteinExistence type="predicted"/>